<keyword evidence="7 8" id="KW-0408">Iron</keyword>
<evidence type="ECO:0000313" key="11">
    <source>
        <dbReference type="Proteomes" id="UP001138540"/>
    </source>
</evidence>
<evidence type="ECO:0000256" key="5">
    <source>
        <dbReference type="ARBA" id="ARBA00022723"/>
    </source>
</evidence>
<keyword evidence="6" id="KW-0249">Electron transport</keyword>
<keyword evidence="5 8" id="KW-0479">Metal-binding</keyword>
<reference evidence="10 11" key="1">
    <citation type="submission" date="2020-08" db="EMBL/GenBank/DDBJ databases">
        <title>Exploring microbial biodiversity for novel pathways involved in the catabolism of aromatic compounds derived from lignin.</title>
        <authorList>
            <person name="Elkins J."/>
        </authorList>
    </citation>
    <scope>NUCLEOTIDE SEQUENCE [LARGE SCALE GENOMIC DNA]</scope>
    <source>
        <strain evidence="10 11">B1D3A</strain>
    </source>
</reference>
<dbReference type="SUPFAM" id="SSF46626">
    <property type="entry name" value="Cytochrome c"/>
    <property type="match status" value="1"/>
</dbReference>
<sequence>MVSQKARIAGRIGAATLVATLALAPLGQLLAQHEGHGGHQQAAPAGNAEKGKAVFENAACGACHVLAAAEATGEIGPSLDGNANLTHAFVLSRVRDGQGAMPPYAGQLSDEDIENVTAYVLSAAAKK</sequence>
<feature type="domain" description="Cytochrome c" evidence="9">
    <location>
        <begin position="46"/>
        <end position="124"/>
    </location>
</feature>
<evidence type="ECO:0000313" key="10">
    <source>
        <dbReference type="EMBL" id="MBB5984441.1"/>
    </source>
</evidence>
<dbReference type="InterPro" id="IPR051459">
    <property type="entry name" value="Cytochrome_c-type_DH"/>
</dbReference>
<dbReference type="Gene3D" id="1.10.760.10">
    <property type="entry name" value="Cytochrome c-like domain"/>
    <property type="match status" value="1"/>
</dbReference>
<evidence type="ECO:0000256" key="8">
    <source>
        <dbReference type="PROSITE-ProRule" id="PRU00433"/>
    </source>
</evidence>
<dbReference type="EMBL" id="JACHKA010000001">
    <property type="protein sequence ID" value="MBB5984441.1"/>
    <property type="molecule type" value="Genomic_DNA"/>
</dbReference>
<dbReference type="PRINTS" id="PR00605">
    <property type="entry name" value="CYTCHROMECIC"/>
</dbReference>
<dbReference type="Pfam" id="PF13442">
    <property type="entry name" value="Cytochrome_CBB3"/>
    <property type="match status" value="1"/>
</dbReference>
<dbReference type="InterPro" id="IPR036909">
    <property type="entry name" value="Cyt_c-like_dom_sf"/>
</dbReference>
<evidence type="ECO:0000256" key="4">
    <source>
        <dbReference type="ARBA" id="ARBA00022660"/>
    </source>
</evidence>
<dbReference type="InterPro" id="IPR008168">
    <property type="entry name" value="Cyt_C_IC"/>
</dbReference>
<comment type="caution">
    <text evidence="10">The sequence shown here is derived from an EMBL/GenBank/DDBJ whole genome shotgun (WGS) entry which is preliminary data.</text>
</comment>
<evidence type="ECO:0000256" key="1">
    <source>
        <dbReference type="ARBA" id="ARBA00001926"/>
    </source>
</evidence>
<gene>
    <name evidence="10" type="ORF">HNP60_000415</name>
</gene>
<organism evidence="10 11">
    <name type="scientific">Sphingobium lignivorans</name>
    <dbReference type="NCBI Taxonomy" id="2735886"/>
    <lineage>
        <taxon>Bacteria</taxon>
        <taxon>Pseudomonadati</taxon>
        <taxon>Pseudomonadota</taxon>
        <taxon>Alphaproteobacteria</taxon>
        <taxon>Sphingomonadales</taxon>
        <taxon>Sphingomonadaceae</taxon>
        <taxon>Sphingobium</taxon>
    </lineage>
</organism>
<dbReference type="InterPro" id="IPR009056">
    <property type="entry name" value="Cyt_c-like_dom"/>
</dbReference>
<evidence type="ECO:0000256" key="3">
    <source>
        <dbReference type="ARBA" id="ARBA00022617"/>
    </source>
</evidence>
<evidence type="ECO:0000256" key="7">
    <source>
        <dbReference type="ARBA" id="ARBA00023004"/>
    </source>
</evidence>
<dbReference type="PROSITE" id="PS51007">
    <property type="entry name" value="CYTC"/>
    <property type="match status" value="1"/>
</dbReference>
<keyword evidence="11" id="KW-1185">Reference proteome</keyword>
<accession>A0ABR6NBK1</accession>
<dbReference type="PANTHER" id="PTHR35008">
    <property type="entry name" value="BLL4482 PROTEIN-RELATED"/>
    <property type="match status" value="1"/>
</dbReference>
<comment type="cofactor">
    <cofactor evidence="1">
        <name>heme c</name>
        <dbReference type="ChEBI" id="CHEBI:61717"/>
    </cofactor>
</comment>
<evidence type="ECO:0000256" key="2">
    <source>
        <dbReference type="ARBA" id="ARBA00022448"/>
    </source>
</evidence>
<evidence type="ECO:0000259" key="9">
    <source>
        <dbReference type="PROSITE" id="PS51007"/>
    </source>
</evidence>
<protein>
    <submittedName>
        <fullName evidence="10">Mono/diheme cytochrome c family protein</fullName>
    </submittedName>
</protein>
<dbReference type="RefSeq" id="WP_184149581.1">
    <property type="nucleotide sequence ID" value="NZ_JACHKA010000001.1"/>
</dbReference>
<keyword evidence="3 8" id="KW-0349">Heme</keyword>
<proteinExistence type="predicted"/>
<dbReference type="Proteomes" id="UP001138540">
    <property type="component" value="Unassembled WGS sequence"/>
</dbReference>
<dbReference type="PANTHER" id="PTHR35008:SF8">
    <property type="entry name" value="ALCOHOL DEHYDROGENASE CYTOCHROME C SUBUNIT"/>
    <property type="match status" value="1"/>
</dbReference>
<evidence type="ECO:0000256" key="6">
    <source>
        <dbReference type="ARBA" id="ARBA00022982"/>
    </source>
</evidence>
<name>A0ABR6NBK1_9SPHN</name>
<keyword evidence="2" id="KW-0813">Transport</keyword>
<keyword evidence="4" id="KW-0679">Respiratory chain</keyword>